<keyword evidence="1" id="KW-0472">Membrane</keyword>
<gene>
    <name evidence="2" type="ORF">B0T25DRAFT_576908</name>
</gene>
<keyword evidence="3" id="KW-1185">Reference proteome</keyword>
<keyword evidence="1" id="KW-1133">Transmembrane helix</keyword>
<keyword evidence="1" id="KW-0812">Transmembrane</keyword>
<dbReference type="AlphaFoldDB" id="A0AAJ0HXH2"/>
<evidence type="ECO:0000313" key="3">
    <source>
        <dbReference type="Proteomes" id="UP001275084"/>
    </source>
</evidence>
<evidence type="ECO:0000256" key="1">
    <source>
        <dbReference type="SAM" id="Phobius"/>
    </source>
</evidence>
<comment type="caution">
    <text evidence="2">The sequence shown here is derived from an EMBL/GenBank/DDBJ whole genome shotgun (WGS) entry which is preliminary data.</text>
</comment>
<proteinExistence type="predicted"/>
<protein>
    <submittedName>
        <fullName evidence="2">Uncharacterized protein</fullName>
    </submittedName>
</protein>
<reference evidence="2" key="2">
    <citation type="submission" date="2023-06" db="EMBL/GenBank/DDBJ databases">
        <authorList>
            <consortium name="Lawrence Berkeley National Laboratory"/>
            <person name="Haridas S."/>
            <person name="Hensen N."/>
            <person name="Bonometti L."/>
            <person name="Westerberg I."/>
            <person name="Brannstrom I.O."/>
            <person name="Guillou S."/>
            <person name="Cros-Aarteil S."/>
            <person name="Calhoun S."/>
            <person name="Kuo A."/>
            <person name="Mondo S."/>
            <person name="Pangilinan J."/>
            <person name="Riley R."/>
            <person name="Labutti K."/>
            <person name="Andreopoulos B."/>
            <person name="Lipzen A."/>
            <person name="Chen C."/>
            <person name="Yanf M."/>
            <person name="Daum C."/>
            <person name="Ng V."/>
            <person name="Clum A."/>
            <person name="Steindorff A."/>
            <person name="Ohm R."/>
            <person name="Martin F."/>
            <person name="Silar P."/>
            <person name="Natvig D."/>
            <person name="Lalanne C."/>
            <person name="Gautier V."/>
            <person name="Ament-Velasquez S.L."/>
            <person name="Kruys A."/>
            <person name="Hutchinson M.I."/>
            <person name="Powell A.J."/>
            <person name="Barry K."/>
            <person name="Miller A.N."/>
            <person name="Grigoriev I.V."/>
            <person name="Debuchy R."/>
            <person name="Gladieux P."/>
            <person name="Thoren M.H."/>
            <person name="Johannesson H."/>
        </authorList>
    </citation>
    <scope>NUCLEOTIDE SEQUENCE</scope>
    <source>
        <strain evidence="2">CBS 955.72</strain>
    </source>
</reference>
<dbReference type="Proteomes" id="UP001275084">
    <property type="component" value="Unassembled WGS sequence"/>
</dbReference>
<organism evidence="2 3">
    <name type="scientific">Lasiosphaeria hispida</name>
    <dbReference type="NCBI Taxonomy" id="260671"/>
    <lineage>
        <taxon>Eukaryota</taxon>
        <taxon>Fungi</taxon>
        <taxon>Dikarya</taxon>
        <taxon>Ascomycota</taxon>
        <taxon>Pezizomycotina</taxon>
        <taxon>Sordariomycetes</taxon>
        <taxon>Sordariomycetidae</taxon>
        <taxon>Sordariales</taxon>
        <taxon>Lasiosphaeriaceae</taxon>
        <taxon>Lasiosphaeria</taxon>
    </lineage>
</organism>
<reference evidence="2" key="1">
    <citation type="journal article" date="2023" name="Mol. Phylogenet. Evol.">
        <title>Genome-scale phylogeny and comparative genomics of the fungal order Sordariales.</title>
        <authorList>
            <person name="Hensen N."/>
            <person name="Bonometti L."/>
            <person name="Westerberg I."/>
            <person name="Brannstrom I.O."/>
            <person name="Guillou S."/>
            <person name="Cros-Aarteil S."/>
            <person name="Calhoun S."/>
            <person name="Haridas S."/>
            <person name="Kuo A."/>
            <person name="Mondo S."/>
            <person name="Pangilinan J."/>
            <person name="Riley R."/>
            <person name="LaButti K."/>
            <person name="Andreopoulos B."/>
            <person name="Lipzen A."/>
            <person name="Chen C."/>
            <person name="Yan M."/>
            <person name="Daum C."/>
            <person name="Ng V."/>
            <person name="Clum A."/>
            <person name="Steindorff A."/>
            <person name="Ohm R.A."/>
            <person name="Martin F."/>
            <person name="Silar P."/>
            <person name="Natvig D.O."/>
            <person name="Lalanne C."/>
            <person name="Gautier V."/>
            <person name="Ament-Velasquez S.L."/>
            <person name="Kruys A."/>
            <person name="Hutchinson M.I."/>
            <person name="Powell A.J."/>
            <person name="Barry K."/>
            <person name="Miller A.N."/>
            <person name="Grigoriev I.V."/>
            <person name="Debuchy R."/>
            <person name="Gladieux P."/>
            <person name="Hiltunen Thoren M."/>
            <person name="Johannesson H."/>
        </authorList>
    </citation>
    <scope>NUCLEOTIDE SEQUENCE</scope>
    <source>
        <strain evidence="2">CBS 955.72</strain>
    </source>
</reference>
<evidence type="ECO:0000313" key="2">
    <source>
        <dbReference type="EMBL" id="KAK3364702.1"/>
    </source>
</evidence>
<dbReference type="EMBL" id="JAUIQD010000001">
    <property type="protein sequence ID" value="KAK3364702.1"/>
    <property type="molecule type" value="Genomic_DNA"/>
</dbReference>
<accession>A0AAJ0HXH2</accession>
<name>A0AAJ0HXH2_9PEZI</name>
<sequence>MALKCGTIPIGDDPDRLADVEKHDLVCALWDLPRDRLAQYGKLPNLKLEIKTYGDLIILVRFLKHRMNVERTKLVGDIVADHLLLHFPGHVEFDGRIIPLTSDNEGTILDALELALSVWSMVSIGKSLVTPGATSTIGNEGKIQGGKPAPPPLKPAMLPVPRKDPNKDEPDVWLKGKLRRQAKDAAMSSQTVSHDVEFSDYFTLCGMERLVGFRIVWTHNLLDHLQLRKLRVARFSTHIHVFHHATVLHSLAIGGPKEKAEAEGGGHPIDPSVGMRPASSWRVRDFQYWQPRLLRLETEYDTASPRVGVQWWRDKRRRGNWVTLWVAIVGATLAALALLIGIVSVTGGISTQEAILANERDDRLASESLKSIVPRDLLNGEGVAASCFCVDSRASASSSPFATALGGHITTQVQRERARG</sequence>
<feature type="transmembrane region" description="Helical" evidence="1">
    <location>
        <begin position="322"/>
        <end position="343"/>
    </location>
</feature>